<dbReference type="InterPro" id="IPR003661">
    <property type="entry name" value="HisK_dim/P_dom"/>
</dbReference>
<dbReference type="Pfam" id="PF02518">
    <property type="entry name" value="HATPase_c"/>
    <property type="match status" value="1"/>
</dbReference>
<keyword evidence="4" id="KW-1185">Reference proteome</keyword>
<dbReference type="InterPro" id="IPR003594">
    <property type="entry name" value="HATPase_dom"/>
</dbReference>
<protein>
    <recommendedName>
        <fullName evidence="2">Histidine kinase domain-containing protein</fullName>
    </recommendedName>
</protein>
<dbReference type="Pfam" id="PF00512">
    <property type="entry name" value="HisKA"/>
    <property type="match status" value="1"/>
</dbReference>
<organism evidence="3 4">
    <name type="scientific">Euplotes crassus</name>
    <dbReference type="NCBI Taxonomy" id="5936"/>
    <lineage>
        <taxon>Eukaryota</taxon>
        <taxon>Sar</taxon>
        <taxon>Alveolata</taxon>
        <taxon>Ciliophora</taxon>
        <taxon>Intramacronucleata</taxon>
        <taxon>Spirotrichea</taxon>
        <taxon>Hypotrichia</taxon>
        <taxon>Euplotida</taxon>
        <taxon>Euplotidae</taxon>
        <taxon>Moneuplotes</taxon>
    </lineage>
</organism>
<dbReference type="GO" id="GO:0000155">
    <property type="term" value="F:phosphorelay sensor kinase activity"/>
    <property type="evidence" value="ECO:0007669"/>
    <property type="project" value="InterPro"/>
</dbReference>
<evidence type="ECO:0000313" key="4">
    <source>
        <dbReference type="Proteomes" id="UP001295684"/>
    </source>
</evidence>
<sequence>MIANERSTKVSVLYDRKYLGKEFQYLHRDFIVKTSKIDVVDNYDKHPTFLQMFIDTTQITQLEEAKAQSNYQRQMLSNVSHEFRTPLNAMSLSLHLMKAHITEDLAKFHKIASASCDILGGLVEDILDFSKIEAGVFEVHETVFTFGQLFDEAKSIFEMQTQMKGISLNLEMQNIFQKLKVKTDKGRLKQILLNLLSNSLKFTDRGSINVELKIQETKELTQEEIIDFDFEKTISSKFIDEMAVCNLLLVTDNYMSATNPSKFNPDLNVSEPVNSESELDLEEQETVTSEFTKELKVELIISDSGIGIPECDLPSLFKVFGKTRSNHNRNQTGTGLGLTICKKLCEKLGGKISLKSQEGVGTEVTCSLTCLY</sequence>
<feature type="domain" description="Histidine kinase" evidence="2">
    <location>
        <begin position="78"/>
        <end position="372"/>
    </location>
</feature>
<dbReference type="Gene3D" id="3.30.565.10">
    <property type="entry name" value="Histidine kinase-like ATPase, C-terminal domain"/>
    <property type="match status" value="1"/>
</dbReference>
<dbReference type="InterPro" id="IPR036097">
    <property type="entry name" value="HisK_dim/P_sf"/>
</dbReference>
<name>A0AAD2DBA3_EUPCR</name>
<dbReference type="EMBL" id="CAMPGE010028893">
    <property type="protein sequence ID" value="CAI2386390.1"/>
    <property type="molecule type" value="Genomic_DNA"/>
</dbReference>
<comment type="caution">
    <text evidence="3">The sequence shown here is derived from an EMBL/GenBank/DDBJ whole genome shotgun (WGS) entry which is preliminary data.</text>
</comment>
<dbReference type="Proteomes" id="UP001295684">
    <property type="component" value="Unassembled WGS sequence"/>
</dbReference>
<dbReference type="SMART" id="SM00388">
    <property type="entry name" value="HisKA"/>
    <property type="match status" value="1"/>
</dbReference>
<dbReference type="PANTHER" id="PTHR43719:SF28">
    <property type="entry name" value="PEROXIDE STRESS-ACTIVATED HISTIDINE KINASE MAK1-RELATED"/>
    <property type="match status" value="1"/>
</dbReference>
<dbReference type="InterPro" id="IPR050956">
    <property type="entry name" value="2C_system_His_kinase"/>
</dbReference>
<dbReference type="PANTHER" id="PTHR43719">
    <property type="entry name" value="TWO-COMPONENT HISTIDINE KINASE"/>
    <property type="match status" value="1"/>
</dbReference>
<reference evidence="3" key="1">
    <citation type="submission" date="2023-07" db="EMBL/GenBank/DDBJ databases">
        <authorList>
            <consortium name="AG Swart"/>
            <person name="Singh M."/>
            <person name="Singh A."/>
            <person name="Seah K."/>
            <person name="Emmerich C."/>
        </authorList>
    </citation>
    <scope>NUCLEOTIDE SEQUENCE</scope>
    <source>
        <strain evidence="3">DP1</strain>
    </source>
</reference>
<dbReference type="Gene3D" id="1.10.287.130">
    <property type="match status" value="1"/>
</dbReference>
<accession>A0AAD2DBA3</accession>
<dbReference type="PROSITE" id="PS50109">
    <property type="entry name" value="HIS_KIN"/>
    <property type="match status" value="1"/>
</dbReference>
<dbReference type="InterPro" id="IPR004358">
    <property type="entry name" value="Sig_transdc_His_kin-like_C"/>
</dbReference>
<dbReference type="CDD" id="cd00082">
    <property type="entry name" value="HisKA"/>
    <property type="match status" value="1"/>
</dbReference>
<dbReference type="AlphaFoldDB" id="A0AAD2DBA3"/>
<gene>
    <name evidence="3" type="ORF">ECRASSUSDP1_LOCUS28004</name>
</gene>
<dbReference type="InterPro" id="IPR005467">
    <property type="entry name" value="His_kinase_dom"/>
</dbReference>
<keyword evidence="1" id="KW-0597">Phosphoprotein</keyword>
<dbReference type="SMART" id="SM00387">
    <property type="entry name" value="HATPase_c"/>
    <property type="match status" value="1"/>
</dbReference>
<dbReference type="PRINTS" id="PR00344">
    <property type="entry name" value="BCTRLSENSOR"/>
</dbReference>
<evidence type="ECO:0000313" key="3">
    <source>
        <dbReference type="EMBL" id="CAI2386390.1"/>
    </source>
</evidence>
<evidence type="ECO:0000256" key="1">
    <source>
        <dbReference type="ARBA" id="ARBA00022553"/>
    </source>
</evidence>
<dbReference type="InterPro" id="IPR036890">
    <property type="entry name" value="HATPase_C_sf"/>
</dbReference>
<dbReference type="SUPFAM" id="SSF47384">
    <property type="entry name" value="Homodimeric domain of signal transducing histidine kinase"/>
    <property type="match status" value="1"/>
</dbReference>
<proteinExistence type="predicted"/>
<evidence type="ECO:0000259" key="2">
    <source>
        <dbReference type="PROSITE" id="PS50109"/>
    </source>
</evidence>
<dbReference type="SUPFAM" id="SSF55874">
    <property type="entry name" value="ATPase domain of HSP90 chaperone/DNA topoisomerase II/histidine kinase"/>
    <property type="match status" value="1"/>
</dbReference>